<dbReference type="RefSeq" id="WP_341725593.1">
    <property type="nucleotide sequence ID" value="NZ_JBBWWT010000003.1"/>
</dbReference>
<evidence type="ECO:0000256" key="2">
    <source>
        <dbReference type="SAM" id="SignalP"/>
    </source>
</evidence>
<organism evidence="3 4">
    <name type="scientific">Pseudoxanthomonas putridarboris</name>
    <dbReference type="NCBI Taxonomy" id="752605"/>
    <lineage>
        <taxon>Bacteria</taxon>
        <taxon>Pseudomonadati</taxon>
        <taxon>Pseudomonadota</taxon>
        <taxon>Gammaproteobacteria</taxon>
        <taxon>Lysobacterales</taxon>
        <taxon>Lysobacteraceae</taxon>
        <taxon>Pseudoxanthomonas</taxon>
    </lineage>
</organism>
<keyword evidence="1" id="KW-0472">Membrane</keyword>
<proteinExistence type="predicted"/>
<evidence type="ECO:0000256" key="1">
    <source>
        <dbReference type="SAM" id="Phobius"/>
    </source>
</evidence>
<evidence type="ECO:0000313" key="4">
    <source>
        <dbReference type="Proteomes" id="UP001459204"/>
    </source>
</evidence>
<protein>
    <recommendedName>
        <fullName evidence="5">Bacteriophage coat protein B</fullName>
    </recommendedName>
</protein>
<feature type="chain" id="PRO_5046317188" description="Bacteriophage coat protein B" evidence="2">
    <location>
        <begin position="38"/>
        <end position="79"/>
    </location>
</feature>
<keyword evidence="4" id="KW-1185">Reference proteome</keyword>
<evidence type="ECO:0000313" key="3">
    <source>
        <dbReference type="EMBL" id="MEL1264410.1"/>
    </source>
</evidence>
<keyword evidence="1" id="KW-1133">Transmembrane helix</keyword>
<comment type="caution">
    <text evidence="3">The sequence shown here is derived from an EMBL/GenBank/DDBJ whole genome shotgun (WGS) entry which is preliminary data.</text>
</comment>
<evidence type="ECO:0008006" key="5">
    <source>
        <dbReference type="Google" id="ProtNLM"/>
    </source>
</evidence>
<sequence>MKKFKKFVQGIGSKLQNATVPFAAGASALALAPSAFATGAGSAIAAELSTGKAQVLLVVAALAVIVGTIILWRYVKRAG</sequence>
<accession>A0ABU9J0A5</accession>
<dbReference type="Proteomes" id="UP001459204">
    <property type="component" value="Unassembled WGS sequence"/>
</dbReference>
<keyword evidence="2" id="KW-0732">Signal</keyword>
<reference evidence="3 4" key="1">
    <citation type="submission" date="2024-04" db="EMBL/GenBank/DDBJ databases">
        <title>Draft genome sequence of Pseudoxanthomonas putridarboris WD12.</title>
        <authorList>
            <person name="Oh J."/>
        </authorList>
    </citation>
    <scope>NUCLEOTIDE SEQUENCE [LARGE SCALE GENOMIC DNA]</scope>
    <source>
        <strain evidence="3 4">WD12</strain>
    </source>
</reference>
<feature type="transmembrane region" description="Helical" evidence="1">
    <location>
        <begin position="55"/>
        <end position="75"/>
    </location>
</feature>
<gene>
    <name evidence="3" type="ORF">AAD027_08510</name>
</gene>
<feature type="signal peptide" evidence="2">
    <location>
        <begin position="1"/>
        <end position="37"/>
    </location>
</feature>
<name>A0ABU9J0A5_9GAMM</name>
<keyword evidence="1" id="KW-0812">Transmembrane</keyword>
<dbReference type="EMBL" id="JBBWWT010000003">
    <property type="protein sequence ID" value="MEL1264410.1"/>
    <property type="molecule type" value="Genomic_DNA"/>
</dbReference>